<dbReference type="EMBL" id="KB932204">
    <property type="protein sequence ID" value="KCV70789.1"/>
    <property type="molecule type" value="Genomic_DNA"/>
</dbReference>
<dbReference type="GO" id="GO:0003735">
    <property type="term" value="F:structural constituent of ribosome"/>
    <property type="evidence" value="ECO:0007669"/>
    <property type="project" value="InterPro"/>
</dbReference>
<dbReference type="RefSeq" id="XP_009495305.1">
    <property type="nucleotide sequence ID" value="XM_009497030.1"/>
</dbReference>
<dbReference type="GO" id="GO:1990904">
    <property type="term" value="C:ribonucleoprotein complex"/>
    <property type="evidence" value="ECO:0007669"/>
    <property type="project" value="UniProtKB-KW"/>
</dbReference>
<feature type="region of interest" description="Disordered" evidence="4">
    <location>
        <begin position="94"/>
        <end position="128"/>
    </location>
</feature>
<dbReference type="InterPro" id="IPR001976">
    <property type="entry name" value="Ribosomal_eS24"/>
</dbReference>
<proteinExistence type="inferred from homology"/>
<dbReference type="FunFam" id="3.30.70.3370:FF:000001">
    <property type="entry name" value="40S ribosomal protein S24"/>
    <property type="match status" value="1"/>
</dbReference>
<accession>A0A058Z8Z4</accession>
<gene>
    <name evidence="5" type="ORF">H696_03140</name>
</gene>
<dbReference type="OMA" id="IRVKKYM"/>
<dbReference type="PANTHER" id="PTHR10496">
    <property type="entry name" value="40S RIBOSOMAL PROTEIN S24"/>
    <property type="match status" value="1"/>
</dbReference>
<protein>
    <recommendedName>
        <fullName evidence="7">40S ribosomal protein S24</fullName>
    </recommendedName>
</protein>
<dbReference type="GO" id="GO:0005840">
    <property type="term" value="C:ribosome"/>
    <property type="evidence" value="ECO:0007669"/>
    <property type="project" value="UniProtKB-KW"/>
</dbReference>
<evidence type="ECO:0000313" key="6">
    <source>
        <dbReference type="Proteomes" id="UP000030693"/>
    </source>
</evidence>
<evidence type="ECO:0000256" key="1">
    <source>
        <dbReference type="ARBA" id="ARBA00009680"/>
    </source>
</evidence>
<dbReference type="Gene3D" id="3.30.70.3370">
    <property type="match status" value="1"/>
</dbReference>
<sequence>MVATVRTRKFMTNRLLQRKQFVVDVIHPNASSPSKDTIREMLSKMYKVEKETVFVFGFKSAFGGGQSSGFGMIYDTLDAAKQFEPAFRLQRQGLYTKPIGSSKQRKERKNRQKKLRGIAKAKVGSGKK</sequence>
<reference evidence="5" key="1">
    <citation type="submission" date="2013-04" db="EMBL/GenBank/DDBJ databases">
        <title>The Genome Sequence of Fonticula alba ATCC 38817.</title>
        <authorList>
            <consortium name="The Broad Institute Genomics Platform"/>
            <person name="Russ C."/>
            <person name="Cuomo C."/>
            <person name="Burger G."/>
            <person name="Gray M.W."/>
            <person name="Holland P.W.H."/>
            <person name="King N."/>
            <person name="Lang F.B.F."/>
            <person name="Roger A.J."/>
            <person name="Ruiz-Trillo I."/>
            <person name="Brown M."/>
            <person name="Walker B."/>
            <person name="Young S."/>
            <person name="Zeng Q."/>
            <person name="Gargeya S."/>
            <person name="Fitzgerald M."/>
            <person name="Haas B."/>
            <person name="Abouelleil A."/>
            <person name="Allen A.W."/>
            <person name="Alvarado L."/>
            <person name="Arachchi H.M."/>
            <person name="Berlin A.M."/>
            <person name="Chapman S.B."/>
            <person name="Gainer-Dewar J."/>
            <person name="Goldberg J."/>
            <person name="Griggs A."/>
            <person name="Gujja S."/>
            <person name="Hansen M."/>
            <person name="Howarth C."/>
            <person name="Imamovic A."/>
            <person name="Ireland A."/>
            <person name="Larimer J."/>
            <person name="McCowan C."/>
            <person name="Murphy C."/>
            <person name="Pearson M."/>
            <person name="Poon T.W."/>
            <person name="Priest M."/>
            <person name="Roberts A."/>
            <person name="Saif S."/>
            <person name="Shea T."/>
            <person name="Sisk P."/>
            <person name="Sykes S."/>
            <person name="Wortman J."/>
            <person name="Nusbaum C."/>
            <person name="Birren B."/>
        </authorList>
    </citation>
    <scope>NUCLEOTIDE SEQUENCE [LARGE SCALE GENOMIC DNA]</scope>
    <source>
        <strain evidence="5">ATCC 38817</strain>
    </source>
</reference>
<dbReference type="HAMAP" id="MF_00545">
    <property type="entry name" value="Ribosomal_eS24"/>
    <property type="match status" value="1"/>
</dbReference>
<dbReference type="InterPro" id="IPR012678">
    <property type="entry name" value="Ribosomal_uL23/eL15/eS24_sf"/>
</dbReference>
<evidence type="ECO:0000313" key="5">
    <source>
        <dbReference type="EMBL" id="KCV70789.1"/>
    </source>
</evidence>
<dbReference type="SUPFAM" id="SSF54189">
    <property type="entry name" value="Ribosomal proteins S24e, L23 and L15e"/>
    <property type="match status" value="1"/>
</dbReference>
<dbReference type="OrthoDB" id="5571754at2759"/>
<keyword evidence="3" id="KW-0687">Ribonucleoprotein</keyword>
<evidence type="ECO:0008006" key="7">
    <source>
        <dbReference type="Google" id="ProtNLM"/>
    </source>
</evidence>
<dbReference type="eggNOG" id="KOG3424">
    <property type="taxonomic scope" value="Eukaryota"/>
</dbReference>
<dbReference type="GeneID" id="20527865"/>
<organism evidence="5">
    <name type="scientific">Fonticula alba</name>
    <name type="common">Slime mold</name>
    <dbReference type="NCBI Taxonomy" id="691883"/>
    <lineage>
        <taxon>Eukaryota</taxon>
        <taxon>Rotosphaerida</taxon>
        <taxon>Fonticulaceae</taxon>
        <taxon>Fonticula</taxon>
    </lineage>
</organism>
<evidence type="ECO:0000256" key="4">
    <source>
        <dbReference type="SAM" id="MobiDB-lite"/>
    </source>
</evidence>
<dbReference type="GO" id="GO:0006412">
    <property type="term" value="P:translation"/>
    <property type="evidence" value="ECO:0007669"/>
    <property type="project" value="InterPro"/>
</dbReference>
<dbReference type="Pfam" id="PF01282">
    <property type="entry name" value="Ribosomal_S24e"/>
    <property type="match status" value="1"/>
</dbReference>
<keyword evidence="6" id="KW-1185">Reference proteome</keyword>
<feature type="compositionally biased region" description="Basic residues" evidence="4">
    <location>
        <begin position="103"/>
        <end position="128"/>
    </location>
</feature>
<comment type="similarity">
    <text evidence="1">Belongs to the eukaryotic ribosomal protein eS24 family.</text>
</comment>
<dbReference type="Proteomes" id="UP000030693">
    <property type="component" value="Unassembled WGS sequence"/>
</dbReference>
<dbReference type="InterPro" id="IPR053709">
    <property type="entry name" value="eRP_eS24_sf"/>
</dbReference>
<dbReference type="STRING" id="691883.A0A058Z8Z4"/>
<evidence type="ECO:0000256" key="2">
    <source>
        <dbReference type="ARBA" id="ARBA00022980"/>
    </source>
</evidence>
<evidence type="ECO:0000256" key="3">
    <source>
        <dbReference type="ARBA" id="ARBA00023274"/>
    </source>
</evidence>
<keyword evidence="2" id="KW-0689">Ribosomal protein</keyword>
<name>A0A058Z8Z4_FONAL</name>
<dbReference type="AlphaFoldDB" id="A0A058Z8Z4"/>